<dbReference type="Gene3D" id="3.60.40.10">
    <property type="entry name" value="PPM-type phosphatase domain"/>
    <property type="match status" value="1"/>
</dbReference>
<proteinExistence type="predicted"/>
<protein>
    <submittedName>
        <fullName evidence="3">Phosphoserine phosphatase RsbU</fullName>
        <ecNumber evidence="3">3.1.3.3</ecNumber>
    </submittedName>
</protein>
<dbReference type="InterPro" id="IPR052016">
    <property type="entry name" value="Bact_Sigma-Reg"/>
</dbReference>
<evidence type="ECO:0000256" key="1">
    <source>
        <dbReference type="ARBA" id="ARBA00022801"/>
    </source>
</evidence>
<sequence length="413" mass="44989">MAGEAFADAYPGAEGYGRLEALLEHAQRAAPTDMPDLVNQHAAALGLRHVSLYLVDIQQRQLCPLGSGQPSLAVDGSHAGWTYRTLAMRVEDVEGPEGGIRVWLPLVDGVERLGVMEAHTELLDSERLRRCRSLAALLAPIITSKRAYSDTFVRQARTQPMRLPAEMVRAFLPPRTIGNEQAVSTAVLEPAYELGGDAFDHSMTQNTLHAAIIDSMGHDLAAGLATSVALAGCRSGRRAGEDLRETVDTVDQALFEWLPDRFATGIFLQLDLDDGRLRWINCGHPPPLLIRRHTVLDHALERPGQLPLGLPGALSPDPRTVHVADLEPGDRVLLYTDGVTEARDSQGRLFGLERFTDMIIRATAGGELAFETLRRLIHYIVGDEGNELRDDATLLLVEWLPGPWGPGGDVPAG</sequence>
<dbReference type="RefSeq" id="WP_003980843.1">
    <property type="nucleotide sequence ID" value="NZ_CP094298.1"/>
</dbReference>
<feature type="domain" description="PPM-type phosphatase" evidence="2">
    <location>
        <begin position="179"/>
        <end position="399"/>
    </location>
</feature>
<evidence type="ECO:0000313" key="3">
    <source>
        <dbReference type="EMBL" id="UNZ02313.1"/>
    </source>
</evidence>
<dbReference type="Proteomes" id="UP000829494">
    <property type="component" value="Chromosome"/>
</dbReference>
<evidence type="ECO:0000259" key="2">
    <source>
        <dbReference type="SMART" id="SM00331"/>
    </source>
</evidence>
<dbReference type="PANTHER" id="PTHR43156">
    <property type="entry name" value="STAGE II SPORULATION PROTEIN E-RELATED"/>
    <property type="match status" value="1"/>
</dbReference>
<accession>A0ABY3YWG5</accession>
<dbReference type="GO" id="GO:0016787">
    <property type="term" value="F:hydrolase activity"/>
    <property type="evidence" value="ECO:0007669"/>
    <property type="project" value="UniProtKB-KW"/>
</dbReference>
<keyword evidence="4" id="KW-1185">Reference proteome</keyword>
<dbReference type="Pfam" id="PF07228">
    <property type="entry name" value="SpoIIE"/>
    <property type="match status" value="1"/>
</dbReference>
<dbReference type="PANTHER" id="PTHR43156:SF2">
    <property type="entry name" value="STAGE II SPORULATION PROTEIN E"/>
    <property type="match status" value="1"/>
</dbReference>
<organism evidence="3 4">
    <name type="scientific">Streptomyces rimosus subsp. rimosus</name>
    <dbReference type="NCBI Taxonomy" id="132474"/>
    <lineage>
        <taxon>Bacteria</taxon>
        <taxon>Bacillati</taxon>
        <taxon>Actinomycetota</taxon>
        <taxon>Actinomycetes</taxon>
        <taxon>Kitasatosporales</taxon>
        <taxon>Streptomycetaceae</taxon>
        <taxon>Streptomyces</taxon>
    </lineage>
</organism>
<dbReference type="InterPro" id="IPR001932">
    <property type="entry name" value="PPM-type_phosphatase-like_dom"/>
</dbReference>
<reference evidence="3 4" key="1">
    <citation type="submission" date="2022-03" db="EMBL/GenBank/DDBJ databases">
        <title>Complete genome of Streptomyces rimosus ssp. rimosus R7 (=ATCC 10970).</title>
        <authorList>
            <person name="Beganovic S."/>
            <person name="Ruckert C."/>
            <person name="Busche T."/>
            <person name="Kalinowski J."/>
            <person name="Wittmann C."/>
        </authorList>
    </citation>
    <scope>NUCLEOTIDE SEQUENCE [LARGE SCALE GENOMIC DNA]</scope>
    <source>
        <strain evidence="3 4">R7</strain>
    </source>
</reference>
<name>A0ABY3YWG5_STRRM</name>
<dbReference type="EC" id="3.1.3.3" evidence="3"/>
<dbReference type="GeneID" id="66858601"/>
<dbReference type="SUPFAM" id="SSF81606">
    <property type="entry name" value="PP2C-like"/>
    <property type="match status" value="1"/>
</dbReference>
<dbReference type="SMART" id="SM00331">
    <property type="entry name" value="PP2C_SIG"/>
    <property type="match status" value="1"/>
</dbReference>
<dbReference type="InterPro" id="IPR036457">
    <property type="entry name" value="PPM-type-like_dom_sf"/>
</dbReference>
<gene>
    <name evidence="3" type="primary">rsbU7</name>
    <name evidence="3" type="ORF">SRIMR7_09155</name>
</gene>
<dbReference type="EMBL" id="CP094298">
    <property type="protein sequence ID" value="UNZ02313.1"/>
    <property type="molecule type" value="Genomic_DNA"/>
</dbReference>
<keyword evidence="1 3" id="KW-0378">Hydrolase</keyword>
<evidence type="ECO:0000313" key="4">
    <source>
        <dbReference type="Proteomes" id="UP000829494"/>
    </source>
</evidence>